<keyword evidence="2 5" id="KW-0808">Transferase</keyword>
<dbReference type="Pfam" id="PF00534">
    <property type="entry name" value="Glycos_transf_1"/>
    <property type="match status" value="1"/>
</dbReference>
<dbReference type="GO" id="GO:1901137">
    <property type="term" value="P:carbohydrate derivative biosynthetic process"/>
    <property type="evidence" value="ECO:0007669"/>
    <property type="project" value="UniProtKB-ARBA"/>
</dbReference>
<feature type="domain" description="Glycosyltransferase subfamily 4-like N-terminal" evidence="4">
    <location>
        <begin position="14"/>
        <end position="180"/>
    </location>
</feature>
<dbReference type="GO" id="GO:0016758">
    <property type="term" value="F:hexosyltransferase activity"/>
    <property type="evidence" value="ECO:0007669"/>
    <property type="project" value="TreeGrafter"/>
</dbReference>
<gene>
    <name evidence="5" type="ORF">G1H11_07415</name>
</gene>
<organism evidence="5 6">
    <name type="scientific">Phytoactinopolyspora alkaliphila</name>
    <dbReference type="NCBI Taxonomy" id="1783498"/>
    <lineage>
        <taxon>Bacteria</taxon>
        <taxon>Bacillati</taxon>
        <taxon>Actinomycetota</taxon>
        <taxon>Actinomycetes</taxon>
        <taxon>Jiangellales</taxon>
        <taxon>Jiangellaceae</taxon>
        <taxon>Phytoactinopolyspora</taxon>
    </lineage>
</organism>
<dbReference type="SUPFAM" id="SSF53756">
    <property type="entry name" value="UDP-Glycosyltransferase/glycogen phosphorylase"/>
    <property type="match status" value="1"/>
</dbReference>
<proteinExistence type="predicted"/>
<dbReference type="PANTHER" id="PTHR45947:SF3">
    <property type="entry name" value="SULFOQUINOVOSYL TRANSFERASE SQD2"/>
    <property type="match status" value="1"/>
</dbReference>
<accession>A0A6N9YJB1</accession>
<evidence type="ECO:0000313" key="5">
    <source>
        <dbReference type="EMBL" id="NED95141.1"/>
    </source>
</evidence>
<evidence type="ECO:0000256" key="1">
    <source>
        <dbReference type="ARBA" id="ARBA00022676"/>
    </source>
</evidence>
<feature type="domain" description="Glycosyl transferase family 1" evidence="3">
    <location>
        <begin position="196"/>
        <end position="344"/>
    </location>
</feature>
<dbReference type="InterPro" id="IPR028098">
    <property type="entry name" value="Glyco_trans_4-like_N"/>
</dbReference>
<dbReference type="InterPro" id="IPR050194">
    <property type="entry name" value="Glycosyltransferase_grp1"/>
</dbReference>
<dbReference type="PANTHER" id="PTHR45947">
    <property type="entry name" value="SULFOQUINOVOSYL TRANSFERASE SQD2"/>
    <property type="match status" value="1"/>
</dbReference>
<dbReference type="EMBL" id="JAAGOB010000003">
    <property type="protein sequence ID" value="NED95141.1"/>
    <property type="molecule type" value="Genomic_DNA"/>
</dbReference>
<name>A0A6N9YJB1_9ACTN</name>
<dbReference type="Pfam" id="PF13439">
    <property type="entry name" value="Glyco_transf_4"/>
    <property type="match status" value="1"/>
</dbReference>
<dbReference type="RefSeq" id="WP_163817559.1">
    <property type="nucleotide sequence ID" value="NZ_JAAGOB010000003.1"/>
</dbReference>
<evidence type="ECO:0000259" key="3">
    <source>
        <dbReference type="Pfam" id="PF00534"/>
    </source>
</evidence>
<protein>
    <submittedName>
        <fullName evidence="5">Glycosyltransferase family 1 protein</fullName>
    </submittedName>
</protein>
<evidence type="ECO:0000256" key="2">
    <source>
        <dbReference type="ARBA" id="ARBA00022679"/>
    </source>
</evidence>
<dbReference type="Gene3D" id="3.40.50.2000">
    <property type="entry name" value="Glycogen Phosphorylase B"/>
    <property type="match status" value="2"/>
</dbReference>
<dbReference type="CDD" id="cd03814">
    <property type="entry name" value="GT4-like"/>
    <property type="match status" value="1"/>
</dbReference>
<dbReference type="AlphaFoldDB" id="A0A6N9YJB1"/>
<dbReference type="InterPro" id="IPR001296">
    <property type="entry name" value="Glyco_trans_1"/>
</dbReference>
<reference evidence="5 6" key="1">
    <citation type="submission" date="2020-02" db="EMBL/GenBank/DDBJ databases">
        <authorList>
            <person name="Li X.-J."/>
            <person name="Feng X.-M."/>
        </authorList>
    </citation>
    <scope>NUCLEOTIDE SEQUENCE [LARGE SCALE GENOMIC DNA]</scope>
    <source>
        <strain evidence="5 6">CGMCC 4.7225</strain>
    </source>
</reference>
<keyword evidence="6" id="KW-1185">Reference proteome</keyword>
<evidence type="ECO:0000259" key="4">
    <source>
        <dbReference type="Pfam" id="PF13439"/>
    </source>
</evidence>
<sequence>MRVVIITESFLPQINGVANSVCRVVEHLSGHGHDALVVAPGDGPDSYAGAPVVRVPSVTLPGNDDSVVGLSTRRRIAATLRDFRPDVVHLASPAWLGRAGMNAAARLGLPTVAVFQTDLAGFARGYRFWRVVGDDVIWSWLRRIHDHADRTLAPSTATMAQLATHGFPRLARWGRGVDLVRFHPAHRDEGLRRDLAPNGEVLVGYVGRLAPEKQVSALTALRDLPNVKLVVVGGGPSEAELREALPAAAFLGFRSGEALSRAYASLDVFVHTGPAETFCQTVQEALASGVPVVAPRAGGPIDLVSHGSTGYLVEPGSRPEVRAAVERLTSDGRRRAAMGRAARESVHGRSWTAICHELLGHYEAAISRRASISAVAAG</sequence>
<dbReference type="Proteomes" id="UP000469185">
    <property type="component" value="Unassembled WGS sequence"/>
</dbReference>
<comment type="caution">
    <text evidence="5">The sequence shown here is derived from an EMBL/GenBank/DDBJ whole genome shotgun (WGS) entry which is preliminary data.</text>
</comment>
<keyword evidence="1" id="KW-0328">Glycosyltransferase</keyword>
<evidence type="ECO:0000313" key="6">
    <source>
        <dbReference type="Proteomes" id="UP000469185"/>
    </source>
</evidence>